<dbReference type="GO" id="GO:0022857">
    <property type="term" value="F:transmembrane transporter activity"/>
    <property type="evidence" value="ECO:0007669"/>
    <property type="project" value="TreeGrafter"/>
</dbReference>
<keyword evidence="9" id="KW-1185">Reference proteome</keyword>
<evidence type="ECO:0000256" key="3">
    <source>
        <dbReference type="ARBA" id="ARBA00022692"/>
    </source>
</evidence>
<dbReference type="OrthoDB" id="6730379at2759"/>
<evidence type="ECO:0000313" key="9">
    <source>
        <dbReference type="Proteomes" id="UP000193144"/>
    </source>
</evidence>
<feature type="transmembrane region" description="Helical" evidence="7">
    <location>
        <begin position="33"/>
        <end position="52"/>
    </location>
</feature>
<evidence type="ECO:0000256" key="7">
    <source>
        <dbReference type="SAM" id="Phobius"/>
    </source>
</evidence>
<dbReference type="InterPro" id="IPR036259">
    <property type="entry name" value="MFS_trans_sf"/>
</dbReference>
<reference evidence="8 9" key="1">
    <citation type="submission" date="2016-07" db="EMBL/GenBank/DDBJ databases">
        <title>Pervasive Adenine N6-methylation of Active Genes in Fungi.</title>
        <authorList>
            <consortium name="DOE Joint Genome Institute"/>
            <person name="Mondo S.J."/>
            <person name="Dannebaum R.O."/>
            <person name="Kuo R.C."/>
            <person name="Labutti K."/>
            <person name="Haridas S."/>
            <person name="Kuo A."/>
            <person name="Salamov A."/>
            <person name="Ahrendt S.R."/>
            <person name="Lipzen A."/>
            <person name="Sullivan W."/>
            <person name="Andreopoulos W.B."/>
            <person name="Clum A."/>
            <person name="Lindquist E."/>
            <person name="Daum C."/>
            <person name="Ramamoorthy G.K."/>
            <person name="Gryganskyi A."/>
            <person name="Culley D."/>
            <person name="Magnuson J.K."/>
            <person name="James T.Y."/>
            <person name="O'Malley M.A."/>
            <person name="Stajich J.E."/>
            <person name="Spatafora J.W."/>
            <person name="Visel A."/>
            <person name="Grigoriev I.V."/>
        </authorList>
    </citation>
    <scope>NUCLEOTIDE SEQUENCE [LARGE SCALE GENOMIC DNA]</scope>
    <source>
        <strain evidence="8 9">CBS 115471</strain>
    </source>
</reference>
<feature type="transmembrane region" description="Helical" evidence="7">
    <location>
        <begin position="164"/>
        <end position="181"/>
    </location>
</feature>
<gene>
    <name evidence="8" type="ORF">BCR34DRAFT_641381</name>
</gene>
<sequence length="382" mass="42686">MASKIPDPTTRPPEVDSPTPKEAKCVGGNLVKWILPFLCVGCRLVSAILGIIKDAHLTLNQYNWLSSIFYLGYLLAEWWQSLALQRFPRGKGVILLLLLHIPCISFASLFRAFDRNPSSSLRLFLGIAKACIVLAFLIILSMSFTYDEQAVLMPCMWEIGNPSPLTSGLLSYGVLWINTGSFGPRKRFMVITGILTVLFGIAVWILPPTEMANGLTNQYSMIIKSFGFTTLQTRLLGCSNDLTALVSLGAAALFLAKTTNCRAWLSIAAYAANCYAGHTKRTVVTALYHPAAFQPQYAPRYIVPWAVILVVVCILPSRVVLVLRWYMVRENRRRDALESKGKIQEVGIMQHFDESGESREEVVDARQLDLTDRENLAFRYVL</sequence>
<name>A0A1Y1YJC7_9PLEO</name>
<dbReference type="SUPFAM" id="SSF103473">
    <property type="entry name" value="MFS general substrate transporter"/>
    <property type="match status" value="1"/>
</dbReference>
<feature type="transmembrane region" description="Helical" evidence="7">
    <location>
        <begin position="93"/>
        <end position="111"/>
    </location>
</feature>
<keyword evidence="2" id="KW-0813">Transport</keyword>
<accession>A0A1Y1YJC7</accession>
<dbReference type="EMBL" id="MCFA01000224">
    <property type="protein sequence ID" value="ORX97963.1"/>
    <property type="molecule type" value="Genomic_DNA"/>
</dbReference>
<evidence type="ECO:0000256" key="6">
    <source>
        <dbReference type="SAM" id="MobiDB-lite"/>
    </source>
</evidence>
<protein>
    <submittedName>
        <fullName evidence="8">Uncharacterized protein</fullName>
    </submittedName>
</protein>
<evidence type="ECO:0000256" key="1">
    <source>
        <dbReference type="ARBA" id="ARBA00004141"/>
    </source>
</evidence>
<dbReference type="GO" id="GO:0016020">
    <property type="term" value="C:membrane"/>
    <property type="evidence" value="ECO:0007669"/>
    <property type="project" value="UniProtKB-SubCell"/>
</dbReference>
<feature type="transmembrane region" description="Helical" evidence="7">
    <location>
        <begin position="188"/>
        <end position="206"/>
    </location>
</feature>
<feature type="transmembrane region" description="Helical" evidence="7">
    <location>
        <begin position="302"/>
        <end position="326"/>
    </location>
</feature>
<dbReference type="PANTHER" id="PTHR43791">
    <property type="entry name" value="PERMEASE-RELATED"/>
    <property type="match status" value="1"/>
</dbReference>
<comment type="caution">
    <text evidence="8">The sequence shown here is derived from an EMBL/GenBank/DDBJ whole genome shotgun (WGS) entry which is preliminary data.</text>
</comment>
<dbReference type="Gene3D" id="1.20.1250.20">
    <property type="entry name" value="MFS general substrate transporter like domains"/>
    <property type="match status" value="1"/>
</dbReference>
<evidence type="ECO:0000256" key="4">
    <source>
        <dbReference type="ARBA" id="ARBA00022989"/>
    </source>
</evidence>
<feature type="transmembrane region" description="Helical" evidence="7">
    <location>
        <begin position="64"/>
        <end position="81"/>
    </location>
</feature>
<keyword evidence="3 7" id="KW-0812">Transmembrane</keyword>
<keyword evidence="5 7" id="KW-0472">Membrane</keyword>
<feature type="transmembrane region" description="Helical" evidence="7">
    <location>
        <begin position="123"/>
        <end position="144"/>
    </location>
</feature>
<evidence type="ECO:0000256" key="5">
    <source>
        <dbReference type="ARBA" id="ARBA00023136"/>
    </source>
</evidence>
<dbReference type="Proteomes" id="UP000193144">
    <property type="component" value="Unassembled WGS sequence"/>
</dbReference>
<comment type="subcellular location">
    <subcellularLocation>
        <location evidence="1">Membrane</location>
        <topology evidence="1">Multi-pass membrane protein</topology>
    </subcellularLocation>
</comment>
<feature type="region of interest" description="Disordered" evidence="6">
    <location>
        <begin position="1"/>
        <end position="20"/>
    </location>
</feature>
<dbReference type="AlphaFoldDB" id="A0A1Y1YJC7"/>
<evidence type="ECO:0000313" key="8">
    <source>
        <dbReference type="EMBL" id="ORX97963.1"/>
    </source>
</evidence>
<evidence type="ECO:0000256" key="2">
    <source>
        <dbReference type="ARBA" id="ARBA00022448"/>
    </source>
</evidence>
<dbReference type="PANTHER" id="PTHR43791:SF63">
    <property type="entry name" value="HIGH AFFINITY CYSTEINE TRANSPORTER"/>
    <property type="match status" value="1"/>
</dbReference>
<proteinExistence type="predicted"/>
<organism evidence="8 9">
    <name type="scientific">Clohesyomyces aquaticus</name>
    <dbReference type="NCBI Taxonomy" id="1231657"/>
    <lineage>
        <taxon>Eukaryota</taxon>
        <taxon>Fungi</taxon>
        <taxon>Dikarya</taxon>
        <taxon>Ascomycota</taxon>
        <taxon>Pezizomycotina</taxon>
        <taxon>Dothideomycetes</taxon>
        <taxon>Pleosporomycetidae</taxon>
        <taxon>Pleosporales</taxon>
        <taxon>Lindgomycetaceae</taxon>
        <taxon>Clohesyomyces</taxon>
    </lineage>
</organism>
<keyword evidence="4 7" id="KW-1133">Transmembrane helix</keyword>